<comment type="similarity">
    <text evidence="2 7">Belongs to the DLT1 family.</text>
</comment>
<dbReference type="PANTHER" id="PTHR40021">
    <property type="entry name" value="DEFECT AT LOW TEMPERATURE PROTEIN 1"/>
    <property type="match status" value="1"/>
</dbReference>
<dbReference type="InterPro" id="IPR038869">
    <property type="entry name" value="DLT1"/>
</dbReference>
<protein>
    <recommendedName>
        <fullName evidence="3 7">Defect at low temperature protein 1</fullName>
    </recommendedName>
</protein>
<feature type="compositionally biased region" description="Polar residues" evidence="8">
    <location>
        <begin position="340"/>
        <end position="362"/>
    </location>
</feature>
<gene>
    <name evidence="7" type="primary">DLT1</name>
    <name evidence="9" type="ORF">BU26DRAFT_519753</name>
</gene>
<feature type="compositionally biased region" description="Basic residues" evidence="8">
    <location>
        <begin position="137"/>
        <end position="146"/>
    </location>
</feature>
<keyword evidence="6 7" id="KW-0472">Membrane</keyword>
<comment type="subcellular location">
    <subcellularLocation>
        <location evidence="7">Membrane</location>
        <topology evidence="7">Multi-pass membrane protein</topology>
    </subcellularLocation>
</comment>
<evidence type="ECO:0000256" key="7">
    <source>
        <dbReference type="RuleBase" id="RU367100"/>
    </source>
</evidence>
<reference evidence="9" key="1">
    <citation type="journal article" date="2020" name="Stud. Mycol.">
        <title>101 Dothideomycetes genomes: a test case for predicting lifestyles and emergence of pathogens.</title>
        <authorList>
            <person name="Haridas S."/>
            <person name="Albert R."/>
            <person name="Binder M."/>
            <person name="Bloem J."/>
            <person name="Labutti K."/>
            <person name="Salamov A."/>
            <person name="Andreopoulos B."/>
            <person name="Baker S."/>
            <person name="Barry K."/>
            <person name="Bills G."/>
            <person name="Bluhm B."/>
            <person name="Cannon C."/>
            <person name="Castanera R."/>
            <person name="Culley D."/>
            <person name="Daum C."/>
            <person name="Ezra D."/>
            <person name="Gonzalez J."/>
            <person name="Henrissat B."/>
            <person name="Kuo A."/>
            <person name="Liang C."/>
            <person name="Lipzen A."/>
            <person name="Lutzoni F."/>
            <person name="Magnuson J."/>
            <person name="Mondo S."/>
            <person name="Nolan M."/>
            <person name="Ohm R."/>
            <person name="Pangilinan J."/>
            <person name="Park H.-J."/>
            <person name="Ramirez L."/>
            <person name="Alfaro M."/>
            <person name="Sun H."/>
            <person name="Tritt A."/>
            <person name="Yoshinaga Y."/>
            <person name="Zwiers L.-H."/>
            <person name="Turgeon B."/>
            <person name="Goodwin S."/>
            <person name="Spatafora J."/>
            <person name="Crous P."/>
            <person name="Grigoriev I."/>
        </authorList>
    </citation>
    <scope>NUCLEOTIDE SEQUENCE</scope>
    <source>
        <strain evidence="9">CBS 122368</strain>
    </source>
</reference>
<dbReference type="PANTHER" id="PTHR40021:SF1">
    <property type="entry name" value="DEFECT AT LOW TEMPERATURE PROTEIN 1"/>
    <property type="match status" value="1"/>
</dbReference>
<feature type="region of interest" description="Disordered" evidence="8">
    <location>
        <begin position="118"/>
        <end position="149"/>
    </location>
</feature>
<evidence type="ECO:0000256" key="5">
    <source>
        <dbReference type="ARBA" id="ARBA00022989"/>
    </source>
</evidence>
<evidence type="ECO:0000256" key="8">
    <source>
        <dbReference type="SAM" id="MobiDB-lite"/>
    </source>
</evidence>
<dbReference type="AlphaFoldDB" id="A0A6A6IC19"/>
<proteinExistence type="inferred from homology"/>
<keyword evidence="10" id="KW-1185">Reference proteome</keyword>
<keyword evidence="5 7" id="KW-1133">Transmembrane helix</keyword>
<feature type="compositionally biased region" description="Low complexity" evidence="8">
    <location>
        <begin position="389"/>
        <end position="410"/>
    </location>
</feature>
<evidence type="ECO:0000313" key="9">
    <source>
        <dbReference type="EMBL" id="KAF2247956.1"/>
    </source>
</evidence>
<feature type="compositionally biased region" description="Basic and acidic residues" evidence="8">
    <location>
        <begin position="118"/>
        <end position="136"/>
    </location>
</feature>
<dbReference type="OrthoDB" id="4096362at2759"/>
<dbReference type="Proteomes" id="UP000800094">
    <property type="component" value="Unassembled WGS sequence"/>
</dbReference>
<feature type="compositionally biased region" description="Low complexity" evidence="8">
    <location>
        <begin position="318"/>
        <end position="327"/>
    </location>
</feature>
<sequence>MRVPTLFRIWYSTTYTVLFFILVILLAITPADTIYQSIKTAEIQKIFVIGGVYVLTILIVLLIYSTRLYTNRSVLQAIPKPYIPVEEGEVGKLVRRMVVKQLRRSAIVAWDGRPRDVRGEARNAEDDGSRPGTAERHHNHKRRSHAHPATIIPISAKSPPWGHISHPGWASPASPDLPNLQYWNVITELPNLIEAKAVSLAPPDPAVETHAHALQTTPTLPDAQIVALLQRPRTLGLRDYLARLASFGVLNPPSLGPRFLALYEYARFSTSPLTEDEFREIMAVFAEILNGMTDLDPTVIEEAHARSIESDTRSLAPSVSSSSSSRSGLPYTTPMLDKQSFVSAESPQTLRTAPSLQRNTSAGAYARPRTPSTRSLGSGSVRMRSQQRSPSTILPNSSSSSSSSLRSAQSVVRLHPSPGEGDLPYQYHFDDG</sequence>
<evidence type="ECO:0000256" key="3">
    <source>
        <dbReference type="ARBA" id="ARBA00021353"/>
    </source>
</evidence>
<feature type="transmembrane region" description="Helical" evidence="7">
    <location>
        <begin position="12"/>
        <end position="34"/>
    </location>
</feature>
<accession>A0A6A6IC19</accession>
<dbReference type="EMBL" id="ML987196">
    <property type="protein sequence ID" value="KAF2247956.1"/>
    <property type="molecule type" value="Genomic_DNA"/>
</dbReference>
<feature type="region of interest" description="Disordered" evidence="8">
    <location>
        <begin position="307"/>
        <end position="432"/>
    </location>
</feature>
<dbReference type="GO" id="GO:0016020">
    <property type="term" value="C:membrane"/>
    <property type="evidence" value="ECO:0007669"/>
    <property type="project" value="UniProtKB-SubCell"/>
</dbReference>
<feature type="transmembrane region" description="Helical" evidence="7">
    <location>
        <begin position="46"/>
        <end position="64"/>
    </location>
</feature>
<name>A0A6A6IC19_9PLEO</name>
<evidence type="ECO:0000256" key="1">
    <source>
        <dbReference type="ARBA" id="ARBA00002489"/>
    </source>
</evidence>
<evidence type="ECO:0000313" key="10">
    <source>
        <dbReference type="Proteomes" id="UP000800094"/>
    </source>
</evidence>
<feature type="compositionally biased region" description="Polar residues" evidence="8">
    <location>
        <begin position="370"/>
        <end position="388"/>
    </location>
</feature>
<comment type="function">
    <text evidence="1 7">Required for growth under high-pressure and low-temperature conditions.</text>
</comment>
<evidence type="ECO:0000256" key="4">
    <source>
        <dbReference type="ARBA" id="ARBA00022692"/>
    </source>
</evidence>
<keyword evidence="4 7" id="KW-0812">Transmembrane</keyword>
<organism evidence="9 10">
    <name type="scientific">Trematosphaeria pertusa</name>
    <dbReference type="NCBI Taxonomy" id="390896"/>
    <lineage>
        <taxon>Eukaryota</taxon>
        <taxon>Fungi</taxon>
        <taxon>Dikarya</taxon>
        <taxon>Ascomycota</taxon>
        <taxon>Pezizomycotina</taxon>
        <taxon>Dothideomycetes</taxon>
        <taxon>Pleosporomycetidae</taxon>
        <taxon>Pleosporales</taxon>
        <taxon>Massarineae</taxon>
        <taxon>Trematosphaeriaceae</taxon>
        <taxon>Trematosphaeria</taxon>
    </lineage>
</organism>
<evidence type="ECO:0000256" key="2">
    <source>
        <dbReference type="ARBA" id="ARBA00005550"/>
    </source>
</evidence>
<evidence type="ECO:0000256" key="6">
    <source>
        <dbReference type="ARBA" id="ARBA00023136"/>
    </source>
</evidence>